<reference evidence="5" key="5">
    <citation type="submission" date="2015-06" db="UniProtKB">
        <authorList>
            <consortium name="EnsemblFungi"/>
        </authorList>
    </citation>
    <scope>IDENTIFICATION</scope>
    <source>
        <strain evidence="5">ATCC 64411</strain>
    </source>
</reference>
<dbReference type="eggNOG" id="KOG4177">
    <property type="taxonomic scope" value="Eukaryota"/>
</dbReference>
<feature type="repeat" description="ANK" evidence="3">
    <location>
        <begin position="79"/>
        <end position="111"/>
    </location>
</feature>
<reference evidence="6" key="2">
    <citation type="submission" date="2010-05" db="EMBL/GenBank/DDBJ databases">
        <title>The genome sequence of Magnaporthe poae strain ATCC 64411.</title>
        <authorList>
            <person name="Ma L.-J."/>
            <person name="Dead R."/>
            <person name="Young S."/>
            <person name="Zeng Q."/>
            <person name="Koehrsen M."/>
            <person name="Alvarado L."/>
            <person name="Berlin A."/>
            <person name="Chapman S.B."/>
            <person name="Chen Z."/>
            <person name="Freedman E."/>
            <person name="Gellesch M."/>
            <person name="Goldberg J."/>
            <person name="Griggs A."/>
            <person name="Gujja S."/>
            <person name="Heilman E.R."/>
            <person name="Heiman D."/>
            <person name="Hepburn T."/>
            <person name="Howarth C."/>
            <person name="Jen D."/>
            <person name="Larson L."/>
            <person name="Mehta T."/>
            <person name="Neiman D."/>
            <person name="Pearson M."/>
            <person name="Roberts A."/>
            <person name="Saif S."/>
            <person name="Shea T."/>
            <person name="Shenoy N."/>
            <person name="Sisk P."/>
            <person name="Stolte C."/>
            <person name="Sykes S."/>
            <person name="Walk T."/>
            <person name="White J."/>
            <person name="Yandava C."/>
            <person name="Haas B."/>
            <person name="Nusbaum C."/>
            <person name="Birren B."/>
        </authorList>
    </citation>
    <scope>NUCLEOTIDE SEQUENCE [LARGE SCALE GENOMIC DNA]</scope>
    <source>
        <strain evidence="6">ATCC 64411 / 73-15</strain>
    </source>
</reference>
<evidence type="ECO:0000313" key="5">
    <source>
        <dbReference type="EnsemblFungi" id="MAPG_08657T0"/>
    </source>
</evidence>
<feature type="repeat" description="ANK" evidence="3">
    <location>
        <begin position="115"/>
        <end position="147"/>
    </location>
</feature>
<dbReference type="PANTHER" id="PTHR24189:SF50">
    <property type="entry name" value="ANKYRIN REPEAT AND SOCS BOX PROTEIN 2"/>
    <property type="match status" value="1"/>
</dbReference>
<name>A0A0C4E7X5_MAGP6</name>
<dbReference type="EMBL" id="GL876973">
    <property type="protein sequence ID" value="KLU89687.1"/>
    <property type="molecule type" value="Genomic_DNA"/>
</dbReference>
<dbReference type="Proteomes" id="UP000011715">
    <property type="component" value="Unassembled WGS sequence"/>
</dbReference>
<dbReference type="InterPro" id="IPR050745">
    <property type="entry name" value="Multifunctional_regulatory"/>
</dbReference>
<dbReference type="Pfam" id="PF00023">
    <property type="entry name" value="Ank"/>
    <property type="match status" value="1"/>
</dbReference>
<dbReference type="EMBL" id="ADBL01002095">
    <property type="status" value="NOT_ANNOTATED_CDS"/>
    <property type="molecule type" value="Genomic_DNA"/>
</dbReference>
<dbReference type="InterPro" id="IPR036770">
    <property type="entry name" value="Ankyrin_rpt-contain_sf"/>
</dbReference>
<dbReference type="SUPFAM" id="SSF48403">
    <property type="entry name" value="Ankyrin repeat"/>
    <property type="match status" value="1"/>
</dbReference>
<accession>A0A0C4E7X5</accession>
<dbReference type="PROSITE" id="PS50297">
    <property type="entry name" value="ANK_REP_REGION"/>
    <property type="match status" value="3"/>
</dbReference>
<evidence type="ECO:0000256" key="1">
    <source>
        <dbReference type="ARBA" id="ARBA00022737"/>
    </source>
</evidence>
<evidence type="ECO:0000256" key="2">
    <source>
        <dbReference type="ARBA" id="ARBA00023043"/>
    </source>
</evidence>
<evidence type="ECO:0000313" key="4">
    <source>
        <dbReference type="EMBL" id="KLU89687.1"/>
    </source>
</evidence>
<proteinExistence type="predicted"/>
<evidence type="ECO:0000256" key="3">
    <source>
        <dbReference type="PROSITE-ProRule" id="PRU00023"/>
    </source>
</evidence>
<dbReference type="OrthoDB" id="366390at2759"/>
<dbReference type="Gene3D" id="1.25.40.20">
    <property type="entry name" value="Ankyrin repeat-containing domain"/>
    <property type="match status" value="1"/>
</dbReference>
<dbReference type="VEuPathDB" id="FungiDB:MAPG_08657"/>
<dbReference type="EnsemblFungi" id="MAPG_08657T0">
    <property type="protein sequence ID" value="MAPG_08657T0"/>
    <property type="gene ID" value="MAPG_08657"/>
</dbReference>
<dbReference type="SMART" id="SM00248">
    <property type="entry name" value="ANK"/>
    <property type="match status" value="7"/>
</dbReference>
<keyword evidence="2 3" id="KW-0040">ANK repeat</keyword>
<reference evidence="4" key="3">
    <citation type="submission" date="2011-03" db="EMBL/GenBank/DDBJ databases">
        <title>Annotation of Magnaporthe poae ATCC 64411.</title>
        <authorList>
            <person name="Ma L.-J."/>
            <person name="Dead R."/>
            <person name="Young S.K."/>
            <person name="Zeng Q."/>
            <person name="Gargeya S."/>
            <person name="Fitzgerald M."/>
            <person name="Haas B."/>
            <person name="Abouelleil A."/>
            <person name="Alvarado L."/>
            <person name="Arachchi H.M."/>
            <person name="Berlin A."/>
            <person name="Brown A."/>
            <person name="Chapman S.B."/>
            <person name="Chen Z."/>
            <person name="Dunbar C."/>
            <person name="Freedman E."/>
            <person name="Gearin G."/>
            <person name="Gellesch M."/>
            <person name="Goldberg J."/>
            <person name="Griggs A."/>
            <person name="Gujja S."/>
            <person name="Heiman D."/>
            <person name="Howarth C."/>
            <person name="Larson L."/>
            <person name="Lui A."/>
            <person name="MacDonald P.J.P."/>
            <person name="Mehta T."/>
            <person name="Montmayeur A."/>
            <person name="Murphy C."/>
            <person name="Neiman D."/>
            <person name="Pearson M."/>
            <person name="Priest M."/>
            <person name="Roberts A."/>
            <person name="Saif S."/>
            <person name="Shea T."/>
            <person name="Shenoy N."/>
            <person name="Sisk P."/>
            <person name="Stolte C."/>
            <person name="Sykes S."/>
            <person name="Yandava C."/>
            <person name="Wortman J."/>
            <person name="Nusbaum C."/>
            <person name="Birren B."/>
        </authorList>
    </citation>
    <scope>NUCLEOTIDE SEQUENCE</scope>
    <source>
        <strain evidence="4">ATCC 64411</strain>
    </source>
</reference>
<dbReference type="InterPro" id="IPR002110">
    <property type="entry name" value="Ankyrin_rpt"/>
</dbReference>
<sequence length="535" mass="60409">MSDEYNARISVIPGLLADPDDEDAREFYEAAVAGDLDMLKELLIRNPDININAQHRQIPDSNDYAEIVLYQTAQWNVEASEAAINGAARNGHTDVVCLLLALGANVNSECTHDNELRTPLYNAMQFKHVDLVRVLLDHGADLSTKLFVVSGEELDYYHVCWTTRDFKILDLLLDYGGFDLNTIQKYGDPIREEFYARQKHIYRRVLFRVSFAFRAVQLGVKMLSWAISRGLIVSDELLGAVEPKDYEMLRYLVTDVGLRDSNFSLLSQMHRWRDYGESMDKTRPTVNLLLDTVPQDKMKHLPTVLCAAMEARSMDTFRFWLDWGVDVNGYSNRGLTPLHQTIVNSWILLPDFAKILLERGADVNSRTADYTTPWGEIQSGSNALHLSCGHKGVAHNDAQIDMYLAAGLDRDARNDAGSTPLHEMAAYIGRPKARNSFELRKAMPHLQDMATKAKDINATDNDGRTALHRISGRFFLPERKEAALILIRCGTSLDIKDKDGKTAEDVFRQFHDIRFKDWIEESLCEATSGGSIASS</sequence>
<keyword evidence="1" id="KW-0677">Repeat</keyword>
<organism evidence="5 6">
    <name type="scientific">Magnaporthiopsis poae (strain ATCC 64411 / 73-15)</name>
    <name type="common">Kentucky bluegrass fungus</name>
    <name type="synonym">Magnaporthe poae</name>
    <dbReference type="NCBI Taxonomy" id="644358"/>
    <lineage>
        <taxon>Eukaryota</taxon>
        <taxon>Fungi</taxon>
        <taxon>Dikarya</taxon>
        <taxon>Ascomycota</taxon>
        <taxon>Pezizomycotina</taxon>
        <taxon>Sordariomycetes</taxon>
        <taxon>Sordariomycetidae</taxon>
        <taxon>Magnaporthales</taxon>
        <taxon>Magnaporthaceae</taxon>
        <taxon>Magnaporthiopsis</taxon>
    </lineage>
</organism>
<dbReference type="PANTHER" id="PTHR24189">
    <property type="entry name" value="MYOTROPHIN"/>
    <property type="match status" value="1"/>
</dbReference>
<reference evidence="4" key="1">
    <citation type="submission" date="2010-05" db="EMBL/GenBank/DDBJ databases">
        <title>The Genome Sequence of Magnaporthe poae strain ATCC 64411.</title>
        <authorList>
            <consortium name="The Broad Institute Genome Sequencing Platform"/>
            <consortium name="Broad Institute Genome Sequencing Center for Infectious Disease"/>
            <person name="Ma L.-J."/>
            <person name="Dead R."/>
            <person name="Young S."/>
            <person name="Zeng Q."/>
            <person name="Koehrsen M."/>
            <person name="Alvarado L."/>
            <person name="Berlin A."/>
            <person name="Chapman S.B."/>
            <person name="Chen Z."/>
            <person name="Freedman E."/>
            <person name="Gellesch M."/>
            <person name="Goldberg J."/>
            <person name="Griggs A."/>
            <person name="Gujja S."/>
            <person name="Heilman E.R."/>
            <person name="Heiman D."/>
            <person name="Hepburn T."/>
            <person name="Howarth C."/>
            <person name="Jen D."/>
            <person name="Larson L."/>
            <person name="Mehta T."/>
            <person name="Neiman D."/>
            <person name="Pearson M."/>
            <person name="Roberts A."/>
            <person name="Saif S."/>
            <person name="Shea T."/>
            <person name="Shenoy N."/>
            <person name="Sisk P."/>
            <person name="Stolte C."/>
            <person name="Sykes S."/>
            <person name="Walk T."/>
            <person name="White J."/>
            <person name="Yandava C."/>
            <person name="Haas B."/>
            <person name="Nusbaum C."/>
            <person name="Birren B."/>
        </authorList>
    </citation>
    <scope>NUCLEOTIDE SEQUENCE</scope>
    <source>
        <strain evidence="4">ATCC 64411</strain>
    </source>
</reference>
<protein>
    <submittedName>
        <fullName evidence="4 5">Uncharacterized protein</fullName>
    </submittedName>
</protein>
<dbReference type="Pfam" id="PF12796">
    <property type="entry name" value="Ank_2"/>
    <property type="match status" value="1"/>
</dbReference>
<gene>
    <name evidence="4" type="ORF">MAPG_08657</name>
</gene>
<evidence type="ECO:0000313" key="6">
    <source>
        <dbReference type="Proteomes" id="UP000011715"/>
    </source>
</evidence>
<dbReference type="PROSITE" id="PS50088">
    <property type="entry name" value="ANK_REPEAT"/>
    <property type="match status" value="3"/>
</dbReference>
<reference evidence="5" key="4">
    <citation type="journal article" date="2015" name="G3 (Bethesda)">
        <title>Genome sequences of three phytopathogenic species of the Magnaporthaceae family of fungi.</title>
        <authorList>
            <person name="Okagaki L.H."/>
            <person name="Nunes C.C."/>
            <person name="Sailsbery J."/>
            <person name="Clay B."/>
            <person name="Brown D."/>
            <person name="John T."/>
            <person name="Oh Y."/>
            <person name="Young N."/>
            <person name="Fitzgerald M."/>
            <person name="Haas B.J."/>
            <person name="Zeng Q."/>
            <person name="Young S."/>
            <person name="Adiconis X."/>
            <person name="Fan L."/>
            <person name="Levin J.Z."/>
            <person name="Mitchell T.K."/>
            <person name="Okubara P.A."/>
            <person name="Farman M.L."/>
            <person name="Kohn L.M."/>
            <person name="Birren B."/>
            <person name="Ma L.-J."/>
            <person name="Dean R.A."/>
        </authorList>
    </citation>
    <scope>NUCLEOTIDE SEQUENCE</scope>
    <source>
        <strain evidence="5">ATCC 64411 / 73-15</strain>
    </source>
</reference>
<dbReference type="STRING" id="644358.A0A0C4E7X5"/>
<keyword evidence="6" id="KW-1185">Reference proteome</keyword>
<dbReference type="AlphaFoldDB" id="A0A0C4E7X5"/>
<feature type="repeat" description="ANK" evidence="3">
    <location>
        <begin position="333"/>
        <end position="368"/>
    </location>
</feature>